<keyword evidence="3" id="KW-1185">Reference proteome</keyword>
<keyword evidence="2" id="KW-0326">Glycosidase</keyword>
<reference evidence="2 3" key="1">
    <citation type="submission" date="2023-01" db="EMBL/GenBank/DDBJ databases">
        <title>Novel diversity within Roseofilum (Cyanobacteria; Desertifilaceae) from marine benthic mats with descriptions of four novel species.</title>
        <authorList>
            <person name="Wang Y."/>
            <person name="Berthold D.E."/>
            <person name="Hu J."/>
            <person name="Lefler F.W."/>
            <person name="Laughinghouse H.D. IV."/>
        </authorList>
    </citation>
    <scope>NUCLEOTIDE SEQUENCE [LARGE SCALE GENOMIC DNA]</scope>
    <source>
        <strain evidence="2 3">BLCC-M143</strain>
    </source>
</reference>
<proteinExistence type="predicted"/>
<dbReference type="Proteomes" id="UP001232992">
    <property type="component" value="Unassembled WGS sequence"/>
</dbReference>
<protein>
    <submittedName>
        <fullName evidence="2">Phosphodiester glycosidase family protein</fullName>
    </submittedName>
</protein>
<dbReference type="InterPro" id="IPR018711">
    <property type="entry name" value="NAGPA"/>
</dbReference>
<dbReference type="GO" id="GO:0016798">
    <property type="term" value="F:hydrolase activity, acting on glycosyl bonds"/>
    <property type="evidence" value="ECO:0007669"/>
    <property type="project" value="UniProtKB-KW"/>
</dbReference>
<feature type="domain" description="Phosphodiester glycosidase" evidence="1">
    <location>
        <begin position="111"/>
        <end position="300"/>
    </location>
</feature>
<dbReference type="EMBL" id="JAQOSQ010000002">
    <property type="protein sequence ID" value="MDJ1182422.1"/>
    <property type="molecule type" value="Genomic_DNA"/>
</dbReference>
<evidence type="ECO:0000313" key="2">
    <source>
        <dbReference type="EMBL" id="MDJ1182422.1"/>
    </source>
</evidence>
<evidence type="ECO:0000313" key="3">
    <source>
        <dbReference type="Proteomes" id="UP001232992"/>
    </source>
</evidence>
<sequence length="305" mass="33667">MNWFSLQFLNNKAWQKLGLLVISLILLVPGTVYGILLLKRPARTPEARELFPGVYYTRAIASQPHPLIIHQVTIDLTSEHIEIVTTPGNPTPDGLDIDARKTSTFVREFDLQLAINGSFFHPFDVKHPGNYYPREGERVNVLGQAISNGEEYSPVNSGWNVLCFSADKTARIPGGSACPENTEHAIPGGAILFWEGKPVNLGKGSFYARRYPRTAVGVNASETELILLLVDGRQPFYSEGASLQELQSIFAEKNVETALNLDGGGSTTLVIADPDIRILNAPFHTRIPLRERPVANHLGFRIEAK</sequence>
<keyword evidence="2" id="KW-0378">Hydrolase</keyword>
<comment type="caution">
    <text evidence="2">The sequence shown here is derived from an EMBL/GenBank/DDBJ whole genome shotgun (WGS) entry which is preliminary data.</text>
</comment>
<organism evidence="2 3">
    <name type="scientific">Roseofilum casamattae BLCC-M143</name>
    <dbReference type="NCBI Taxonomy" id="3022442"/>
    <lineage>
        <taxon>Bacteria</taxon>
        <taxon>Bacillati</taxon>
        <taxon>Cyanobacteriota</taxon>
        <taxon>Cyanophyceae</taxon>
        <taxon>Desertifilales</taxon>
        <taxon>Desertifilaceae</taxon>
        <taxon>Roseofilum</taxon>
        <taxon>Roseofilum casamattae</taxon>
    </lineage>
</organism>
<name>A0ABT7BUG7_9CYAN</name>
<evidence type="ECO:0000259" key="1">
    <source>
        <dbReference type="Pfam" id="PF09992"/>
    </source>
</evidence>
<dbReference type="Pfam" id="PF09992">
    <property type="entry name" value="NAGPA"/>
    <property type="match status" value="1"/>
</dbReference>
<dbReference type="PANTHER" id="PTHR40446:SF2">
    <property type="entry name" value="N-ACETYLGLUCOSAMINE-1-PHOSPHODIESTER ALPHA-N-ACETYLGLUCOSAMINIDASE"/>
    <property type="match status" value="1"/>
</dbReference>
<dbReference type="RefSeq" id="WP_283757074.1">
    <property type="nucleotide sequence ID" value="NZ_JAQOSQ010000002.1"/>
</dbReference>
<accession>A0ABT7BUG7</accession>
<dbReference type="PANTHER" id="PTHR40446">
    <property type="entry name" value="N-ACETYLGLUCOSAMINE-1-PHOSPHODIESTER ALPHA-N-ACETYLGLUCOSAMINIDASE"/>
    <property type="match status" value="1"/>
</dbReference>
<gene>
    <name evidence="2" type="ORF">PMH09_04375</name>
</gene>